<dbReference type="AlphaFoldDB" id="C3XFM2"/>
<dbReference type="EMBL" id="ACDN02000061">
    <property type="protein sequence ID" value="EEO23811.1"/>
    <property type="molecule type" value="Genomic_DNA"/>
</dbReference>
<organism evidence="1 2">
    <name type="scientific">Helicobacter bilis ATCC 43879</name>
    <dbReference type="NCBI Taxonomy" id="613026"/>
    <lineage>
        <taxon>Bacteria</taxon>
        <taxon>Pseudomonadati</taxon>
        <taxon>Campylobacterota</taxon>
        <taxon>Epsilonproteobacteria</taxon>
        <taxon>Campylobacterales</taxon>
        <taxon>Helicobacteraceae</taxon>
        <taxon>Helicobacter</taxon>
    </lineage>
</organism>
<name>C3XFM2_9HELI</name>
<proteinExistence type="predicted"/>
<dbReference type="RefSeq" id="WP_005218044.1">
    <property type="nucleotide sequence ID" value="NZ_KI392040.1"/>
</dbReference>
<gene>
    <name evidence="1" type="ORF">HRAG_00868</name>
</gene>
<comment type="caution">
    <text evidence="1">The sequence shown here is derived from an EMBL/GenBank/DDBJ whole genome shotgun (WGS) entry which is preliminary data.</text>
</comment>
<dbReference type="HOGENOM" id="CLU_2105577_0_0_7"/>
<evidence type="ECO:0000313" key="2">
    <source>
        <dbReference type="Proteomes" id="UP000005085"/>
    </source>
</evidence>
<sequence length="116" mass="13271">MTLIIENVKKEYVEAFQGLANGVKANMKTLVECNDNNATTQGINNEVSHIDKTNHISENLTENGYTDEFEKELLADREQMQKEYENGNALMFESHNEFKRAVENGEIHNFVSQKVC</sequence>
<accession>C3XFM2</accession>
<evidence type="ECO:0000313" key="1">
    <source>
        <dbReference type="EMBL" id="EEO23811.1"/>
    </source>
</evidence>
<keyword evidence="2" id="KW-1185">Reference proteome</keyword>
<dbReference type="Proteomes" id="UP000005085">
    <property type="component" value="Unassembled WGS sequence"/>
</dbReference>
<protein>
    <submittedName>
        <fullName evidence="1">Uncharacterized protein</fullName>
    </submittedName>
</protein>
<reference evidence="1 2" key="1">
    <citation type="journal article" date="2014" name="Genome Announc.">
        <title>Draft genome sequences of six enterohepatic helicobacter species isolated from humans and one from rhesus macaques.</title>
        <authorList>
            <person name="Shen Z."/>
            <person name="Sheh A."/>
            <person name="Young S.K."/>
            <person name="Abouelliel A."/>
            <person name="Ward D.V."/>
            <person name="Earl A.M."/>
            <person name="Fox J.G."/>
        </authorList>
    </citation>
    <scope>NUCLEOTIDE SEQUENCE [LARGE SCALE GENOMIC DNA]</scope>
    <source>
        <strain evidence="1 2">ATCC 43879</strain>
    </source>
</reference>